<dbReference type="PANTHER" id="PTHR47178">
    <property type="entry name" value="MONOOXYGENASE, FAD-BINDING"/>
    <property type="match status" value="1"/>
</dbReference>
<sequence>MMAGKALGPTVVHVGLNCPDPLAGKANKYAAAGRLLETDLAECLATVAVKAEPVSLPVVSFDVGFDDDGRATETAIGSITDFVGGVKIMREAGGANILVLPPIVSVYAMSQQPISIIGAGIGGLTLARCLRHHGVPAVVYERMPSIARHSYGITLHASSYKPLLDVLNMDEHAFKRSIAVDGLLGGTGAIDPTAMVSPTMMDSTSFRAHRQKLEKLLSQGLDIQWGHSLERAAETSSGVDLHFQNGRKLEGSRFVGTDGPHSIARKSLSPDTPLSVLPYVAFNGRRRIDRALFESTYGPAIGGSNVMQLRQSDVVLNISVNDQQADIVDLGWIYSRPARGPHDLLHNPSRPLSGATEVPKEFFAEIEALSNLQQPFRGVFDAEKMKGKRILHWLMRTVLVEPQELHRLAKKGAFFMGDSVHAEPILGGQGANNAITDGIELAKCISTSGVDGIMSWYESRYPAWESGVRSSEEAIAEMHRAIVAHEEF</sequence>
<dbReference type="Proteomes" id="UP000028045">
    <property type="component" value="Unassembled WGS sequence"/>
</dbReference>
<evidence type="ECO:0000256" key="6">
    <source>
        <dbReference type="ARBA" id="ARBA00023002"/>
    </source>
</evidence>
<dbReference type="Gene3D" id="3.50.50.60">
    <property type="entry name" value="FAD/NAD(P)-binding domain"/>
    <property type="match status" value="1"/>
</dbReference>
<dbReference type="GO" id="GO:0004497">
    <property type="term" value="F:monooxygenase activity"/>
    <property type="evidence" value="ECO:0007669"/>
    <property type="project" value="UniProtKB-KW"/>
</dbReference>
<dbReference type="GO" id="GO:0071949">
    <property type="term" value="F:FAD binding"/>
    <property type="evidence" value="ECO:0007669"/>
    <property type="project" value="InterPro"/>
</dbReference>
<dbReference type="AlphaFoldDB" id="A0A084AU66"/>
<dbReference type="OrthoDB" id="655030at2759"/>
<comment type="pathway">
    <text evidence="2">Secondary metabolite biosynthesis.</text>
</comment>
<feature type="domain" description="FAD-binding" evidence="8">
    <location>
        <begin position="114"/>
        <end position="269"/>
    </location>
</feature>
<dbReference type="Pfam" id="PF01494">
    <property type="entry name" value="FAD_binding_3"/>
    <property type="match status" value="2"/>
</dbReference>
<evidence type="ECO:0000256" key="4">
    <source>
        <dbReference type="ARBA" id="ARBA00022630"/>
    </source>
</evidence>
<organism evidence="9 10">
    <name type="scientific">Stachybotrys chartarum (strain CBS 109288 / IBT 7711)</name>
    <name type="common">Toxic black mold</name>
    <name type="synonym">Stilbospora chartarum</name>
    <dbReference type="NCBI Taxonomy" id="1280523"/>
    <lineage>
        <taxon>Eukaryota</taxon>
        <taxon>Fungi</taxon>
        <taxon>Dikarya</taxon>
        <taxon>Ascomycota</taxon>
        <taxon>Pezizomycotina</taxon>
        <taxon>Sordariomycetes</taxon>
        <taxon>Hypocreomycetidae</taxon>
        <taxon>Hypocreales</taxon>
        <taxon>Stachybotryaceae</taxon>
        <taxon>Stachybotrys</taxon>
    </lineage>
</organism>
<dbReference type="EMBL" id="KL648556">
    <property type="protein sequence ID" value="KEY68845.1"/>
    <property type="molecule type" value="Genomic_DNA"/>
</dbReference>
<dbReference type="SUPFAM" id="SSF51905">
    <property type="entry name" value="FAD/NAD(P)-binding domain"/>
    <property type="match status" value="1"/>
</dbReference>
<dbReference type="PANTHER" id="PTHR47178:SF4">
    <property type="entry name" value="FAD-DEPENDENT MONOOXYGENASE APTC"/>
    <property type="match status" value="1"/>
</dbReference>
<dbReference type="PRINTS" id="PR00420">
    <property type="entry name" value="RNGMNOXGNASE"/>
</dbReference>
<comment type="cofactor">
    <cofactor evidence="1">
        <name>FAD</name>
        <dbReference type="ChEBI" id="CHEBI:57692"/>
    </cofactor>
</comment>
<proteinExistence type="inferred from homology"/>
<evidence type="ECO:0000313" key="10">
    <source>
        <dbReference type="Proteomes" id="UP000028045"/>
    </source>
</evidence>
<evidence type="ECO:0000256" key="5">
    <source>
        <dbReference type="ARBA" id="ARBA00022827"/>
    </source>
</evidence>
<keyword evidence="4" id="KW-0285">Flavoprotein</keyword>
<evidence type="ECO:0000259" key="8">
    <source>
        <dbReference type="Pfam" id="PF01494"/>
    </source>
</evidence>
<gene>
    <name evidence="9" type="ORF">S7711_03785</name>
</gene>
<keyword evidence="7" id="KW-0503">Monooxygenase</keyword>
<accession>A0A084AU66</accession>
<comment type="similarity">
    <text evidence="3">Belongs to the paxM FAD-dependent monooxygenase family.</text>
</comment>
<feature type="domain" description="FAD-binding" evidence="8">
    <location>
        <begin position="405"/>
        <end position="445"/>
    </location>
</feature>
<evidence type="ECO:0000256" key="2">
    <source>
        <dbReference type="ARBA" id="ARBA00005179"/>
    </source>
</evidence>
<dbReference type="InterPro" id="IPR036188">
    <property type="entry name" value="FAD/NAD-bd_sf"/>
</dbReference>
<dbReference type="InterPro" id="IPR002938">
    <property type="entry name" value="FAD-bd"/>
</dbReference>
<keyword evidence="10" id="KW-1185">Reference proteome</keyword>
<name>A0A084AU66_STACB</name>
<keyword evidence="6" id="KW-0560">Oxidoreductase</keyword>
<evidence type="ECO:0000256" key="1">
    <source>
        <dbReference type="ARBA" id="ARBA00001974"/>
    </source>
</evidence>
<keyword evidence="5" id="KW-0274">FAD</keyword>
<dbReference type="HOGENOM" id="CLU_040697_0_0_1"/>
<evidence type="ECO:0000313" key="9">
    <source>
        <dbReference type="EMBL" id="KEY68845.1"/>
    </source>
</evidence>
<reference evidence="9 10" key="1">
    <citation type="journal article" date="2014" name="BMC Genomics">
        <title>Comparative genome sequencing reveals chemotype-specific gene clusters in the toxigenic black mold Stachybotrys.</title>
        <authorList>
            <person name="Semeiks J."/>
            <person name="Borek D."/>
            <person name="Otwinowski Z."/>
            <person name="Grishin N.V."/>
        </authorList>
    </citation>
    <scope>NUCLEOTIDE SEQUENCE [LARGE SCALE GENOMIC DNA]</scope>
    <source>
        <strain evidence="10">CBS 109288 / IBT 7711</strain>
    </source>
</reference>
<protein>
    <recommendedName>
        <fullName evidence="8">FAD-binding domain-containing protein</fullName>
    </recommendedName>
</protein>
<evidence type="ECO:0000256" key="3">
    <source>
        <dbReference type="ARBA" id="ARBA00007992"/>
    </source>
</evidence>
<evidence type="ECO:0000256" key="7">
    <source>
        <dbReference type="ARBA" id="ARBA00023033"/>
    </source>
</evidence>